<evidence type="ECO:0000256" key="2">
    <source>
        <dbReference type="ARBA" id="ARBA00004613"/>
    </source>
</evidence>
<keyword evidence="4" id="KW-0732">Signal</keyword>
<sequence length="388" mass="42183">MKKEATGNRPLSVPHLLSTWGAKMGVLFRFLLCCFLLIGSAFSAKEYDAILPNGSFEMAPKPSQLNKTVILGRYSLPKWEIDGLVEYISGGRQPGGMFYPVPHDAHAVRLGNEASISQSLRLKKGSFYTLTFSSSRTCAQDEVLRVSVPPLSADLPLQTLYSSNGGDTYAFAFKAPSSTVKVTLHNPGIQEDPTCGPLIDIVAIKEFFPPLPTRGNLAKNGDFETGPHMFPNSSAGVLIPPRVIDNVSPLPGWIVESLKAVKYIDSRHYNVPSGKAAIELVAGRESAIAQILRTVPNKVYVVSFLVGDARNGCHGSMAVDAVAGKETLKVRYNSVGKGGFKAASFKFKAIASRTRITFYSSFYHTKLHDYGHLCGPVLDRVRVFPVSK</sequence>
<evidence type="ECO:0000256" key="1">
    <source>
        <dbReference type="ARBA" id="ARBA00004196"/>
    </source>
</evidence>
<dbReference type="GO" id="GO:0005576">
    <property type="term" value="C:extracellular region"/>
    <property type="evidence" value="ECO:0007669"/>
    <property type="project" value="UniProtKB-SubCell"/>
</dbReference>
<keyword evidence="3" id="KW-0964">Secreted</keyword>
<feature type="domain" description="DUF642" evidence="6">
    <location>
        <begin position="50"/>
        <end position="205"/>
    </location>
</feature>
<reference evidence="7 8" key="1">
    <citation type="submission" date="2021-07" db="EMBL/GenBank/DDBJ databases">
        <title>The Aristolochia fimbriata genome: insights into angiosperm evolution, floral development and chemical biosynthesis.</title>
        <authorList>
            <person name="Jiao Y."/>
        </authorList>
    </citation>
    <scope>NUCLEOTIDE SEQUENCE [LARGE SCALE GENOMIC DNA]</scope>
    <source>
        <strain evidence="7">IBCAS-2021</strain>
        <tissue evidence="7">Leaf</tissue>
    </source>
</reference>
<protein>
    <recommendedName>
        <fullName evidence="6">DUF642 domain-containing protein</fullName>
    </recommendedName>
</protein>
<evidence type="ECO:0000256" key="4">
    <source>
        <dbReference type="ARBA" id="ARBA00022729"/>
    </source>
</evidence>
<dbReference type="Gene3D" id="2.60.120.260">
    <property type="entry name" value="Galactose-binding domain-like"/>
    <property type="match status" value="1"/>
</dbReference>
<dbReference type="PANTHER" id="PTHR31265:SF2">
    <property type="entry name" value="F17A17.37 PROTEIN"/>
    <property type="match status" value="1"/>
</dbReference>
<dbReference type="FunFam" id="2.60.120.260:FF:000031">
    <property type="entry name" value="DUF642 family protein"/>
    <property type="match status" value="1"/>
</dbReference>
<evidence type="ECO:0000256" key="3">
    <source>
        <dbReference type="ARBA" id="ARBA00022525"/>
    </source>
</evidence>
<dbReference type="InterPro" id="IPR052437">
    <property type="entry name" value="Pectin_Meth_Modulator"/>
</dbReference>
<organism evidence="7 8">
    <name type="scientific">Aristolochia fimbriata</name>
    <name type="common">White veined hardy Dutchman's pipe vine</name>
    <dbReference type="NCBI Taxonomy" id="158543"/>
    <lineage>
        <taxon>Eukaryota</taxon>
        <taxon>Viridiplantae</taxon>
        <taxon>Streptophyta</taxon>
        <taxon>Embryophyta</taxon>
        <taxon>Tracheophyta</taxon>
        <taxon>Spermatophyta</taxon>
        <taxon>Magnoliopsida</taxon>
        <taxon>Magnoliidae</taxon>
        <taxon>Piperales</taxon>
        <taxon>Aristolochiaceae</taxon>
        <taxon>Aristolochia</taxon>
    </lineage>
</organism>
<accession>A0AAV7F5Q3</accession>
<dbReference type="PANTHER" id="PTHR31265">
    <property type="entry name" value="OS02G0527500 PROTEIN-RELATED"/>
    <property type="match status" value="1"/>
</dbReference>
<feature type="domain" description="DUF642" evidence="6">
    <location>
        <begin position="217"/>
        <end position="383"/>
    </location>
</feature>
<keyword evidence="5" id="KW-0325">Glycoprotein</keyword>
<evidence type="ECO:0000313" key="8">
    <source>
        <dbReference type="Proteomes" id="UP000825729"/>
    </source>
</evidence>
<evidence type="ECO:0000313" key="7">
    <source>
        <dbReference type="EMBL" id="KAG9456457.1"/>
    </source>
</evidence>
<gene>
    <name evidence="7" type="ORF">H6P81_000965</name>
</gene>
<dbReference type="InterPro" id="IPR006946">
    <property type="entry name" value="DGR2-like_dom"/>
</dbReference>
<dbReference type="Proteomes" id="UP000825729">
    <property type="component" value="Unassembled WGS sequence"/>
</dbReference>
<dbReference type="Pfam" id="PF04862">
    <property type="entry name" value="DUF642"/>
    <property type="match status" value="2"/>
</dbReference>
<evidence type="ECO:0000259" key="6">
    <source>
        <dbReference type="Pfam" id="PF04862"/>
    </source>
</evidence>
<comment type="caution">
    <text evidence="7">The sequence shown here is derived from an EMBL/GenBank/DDBJ whole genome shotgun (WGS) entry which is preliminary data.</text>
</comment>
<dbReference type="AlphaFoldDB" id="A0AAV7F5Q3"/>
<comment type="subcellular location">
    <subcellularLocation>
        <location evidence="1">Cell envelope</location>
    </subcellularLocation>
    <subcellularLocation>
        <location evidence="2">Secreted</location>
    </subcellularLocation>
</comment>
<keyword evidence="8" id="KW-1185">Reference proteome</keyword>
<proteinExistence type="predicted"/>
<evidence type="ECO:0000256" key="5">
    <source>
        <dbReference type="ARBA" id="ARBA00023180"/>
    </source>
</evidence>
<dbReference type="EMBL" id="JAINDJ010000002">
    <property type="protein sequence ID" value="KAG9456457.1"/>
    <property type="molecule type" value="Genomic_DNA"/>
</dbReference>
<name>A0AAV7F5Q3_ARIFI</name>